<accession>A0ABR9R3S0</accession>
<comment type="caution">
    <text evidence="1">The sequence shown here is derived from an EMBL/GenBank/DDBJ whole genome shotgun (WGS) entry which is preliminary data.</text>
</comment>
<organism evidence="1 2">
    <name type="scientific">Gemmiger gallinarum</name>
    <dbReference type="NCBI Taxonomy" id="2779354"/>
    <lineage>
        <taxon>Bacteria</taxon>
        <taxon>Bacillati</taxon>
        <taxon>Bacillota</taxon>
        <taxon>Clostridia</taxon>
        <taxon>Eubacteriales</taxon>
        <taxon>Gemmiger</taxon>
    </lineage>
</organism>
<dbReference type="EMBL" id="JADCKC010000002">
    <property type="protein sequence ID" value="MBE5037803.1"/>
    <property type="molecule type" value="Genomic_DNA"/>
</dbReference>
<dbReference type="Proteomes" id="UP000768567">
    <property type="component" value="Unassembled WGS sequence"/>
</dbReference>
<evidence type="ECO:0000313" key="2">
    <source>
        <dbReference type="Proteomes" id="UP000768567"/>
    </source>
</evidence>
<protein>
    <submittedName>
        <fullName evidence="1">Uncharacterized protein</fullName>
    </submittedName>
</protein>
<reference evidence="1 2" key="1">
    <citation type="submission" date="2020-10" db="EMBL/GenBank/DDBJ databases">
        <title>ChiBAC.</title>
        <authorList>
            <person name="Zenner C."/>
            <person name="Hitch T.C.A."/>
            <person name="Clavel T."/>
        </authorList>
    </citation>
    <scope>NUCLEOTIDE SEQUENCE [LARGE SCALE GENOMIC DNA]</scope>
    <source>
        <strain evidence="1 2">DSM 109015</strain>
    </source>
</reference>
<gene>
    <name evidence="1" type="ORF">INF35_08395</name>
</gene>
<keyword evidence="2" id="KW-1185">Reference proteome</keyword>
<name>A0ABR9R3S0_9FIRM</name>
<evidence type="ECO:0000313" key="1">
    <source>
        <dbReference type="EMBL" id="MBE5037803.1"/>
    </source>
</evidence>
<proteinExistence type="predicted"/>
<sequence length="54" mass="6121">MEKVLLFVAGKKTVPRRKPPAAGRTENTDFIIADDGAFFHCRFYAAFPATRFML</sequence>